<dbReference type="Gene3D" id="3.40.50.300">
    <property type="entry name" value="P-loop containing nucleotide triphosphate hydrolases"/>
    <property type="match status" value="1"/>
</dbReference>
<keyword evidence="5" id="KW-1003">Cell membrane</keyword>
<evidence type="ECO:0000256" key="8">
    <source>
        <dbReference type="ARBA" id="ARBA00022692"/>
    </source>
</evidence>
<dbReference type="InterPro" id="IPR032807">
    <property type="entry name" value="GNVR"/>
</dbReference>
<evidence type="ECO:0000256" key="5">
    <source>
        <dbReference type="ARBA" id="ARBA00022475"/>
    </source>
</evidence>
<comment type="caution">
    <text evidence="20">The sequence shown here is derived from an EMBL/GenBank/DDBJ whole genome shotgun (WGS) entry which is preliminary data.</text>
</comment>
<keyword evidence="13 16" id="KW-0472">Membrane</keyword>
<dbReference type="OrthoDB" id="230260at2"/>
<evidence type="ECO:0000256" key="14">
    <source>
        <dbReference type="ARBA" id="ARBA00023137"/>
    </source>
</evidence>
<dbReference type="GO" id="GO:0004713">
    <property type="term" value="F:protein tyrosine kinase activity"/>
    <property type="evidence" value="ECO:0007669"/>
    <property type="project" value="TreeGrafter"/>
</dbReference>
<dbReference type="InterPro" id="IPR050445">
    <property type="entry name" value="Bact_polysacc_biosynth/exp"/>
</dbReference>
<dbReference type="Pfam" id="PF13614">
    <property type="entry name" value="AAA_31"/>
    <property type="match status" value="1"/>
</dbReference>
<sequence length="703" mass="75334">MSAGHRRRLGDVAADLGSALRRRIWLLLGIAIPLFVVAVIVISMLQPRYDATTRIRIDPSRNPMAQDQAQSMVNSEAIETEIGVMTSLELARTVVKTLHLDQDPTFTRGLPPAGQMSETERLNIVARRVMQNLAVGRDKLSYLIAMSYRARDPNKAADIANAFADDYIKLRVGSQVGTSERQADFFRDRLSDLGREVRAAESALASYRARNGISSNTTEGTVVDEQIGSLSSQLATAEATAAAARSKASIAAAQVARGGLDAVSEVRNSNVISDLRRQRAEIIRNMGEVQARYGDKHPESIRVRDQLKAVDAQITDEAARVVNSLKADANAADAQVASLRSSMRGLEGDRAKNTRASAEALGLEREAASKRAAYDRMSQLSLDSTQSARGSIAQAEIVDRARPPSAPTSPNRKLLIVLAAVVAIATGLGVVLVLEMFQGGFRTIAEVEDELNLPVLGSIPIEGSRRRIGKSGRSPADGVLGNRATMYSEAIRNVRASIVGHGQSVSPTVVAFTSALPDEGKTTLALSFARMAAINSMRTLLIDCDLRNAGLRKITSSSIPENDVIQVLEGTCPLSQAVAPDQVPGLDLLGVSQPLFTSQDLFAHGAMERLLAEAKKSYDQIILDLPPVLGVADARTIATIADTTPLVVRWGKTPPKAVKLALTALEGDGAVVPGIVLSMVDPMSDAVGGFYYSSRYAKYYQSN</sequence>
<evidence type="ECO:0000259" key="19">
    <source>
        <dbReference type="Pfam" id="PF13807"/>
    </source>
</evidence>
<dbReference type="EMBL" id="LDTF01000028">
    <property type="protein sequence ID" value="KTT99339.1"/>
    <property type="molecule type" value="Genomic_DNA"/>
</dbReference>
<keyword evidence="12 16" id="KW-1133">Transmembrane helix</keyword>
<dbReference type="InterPro" id="IPR005702">
    <property type="entry name" value="Wzc-like_C"/>
</dbReference>
<evidence type="ECO:0000256" key="7">
    <source>
        <dbReference type="ARBA" id="ARBA00022679"/>
    </source>
</evidence>
<proteinExistence type="inferred from homology"/>
<keyword evidence="6" id="KW-0997">Cell inner membrane</keyword>
<evidence type="ECO:0000256" key="13">
    <source>
        <dbReference type="ARBA" id="ARBA00023136"/>
    </source>
</evidence>
<dbReference type="AlphaFoldDB" id="A0A147IUL2"/>
<dbReference type="InterPro" id="IPR025669">
    <property type="entry name" value="AAA_dom"/>
</dbReference>
<dbReference type="PANTHER" id="PTHR32309">
    <property type="entry name" value="TYROSINE-PROTEIN KINASE"/>
    <property type="match status" value="1"/>
</dbReference>
<evidence type="ECO:0000256" key="10">
    <source>
        <dbReference type="ARBA" id="ARBA00022777"/>
    </source>
</evidence>
<dbReference type="CDD" id="cd05387">
    <property type="entry name" value="BY-kinase"/>
    <property type="match status" value="1"/>
</dbReference>
<dbReference type="Proteomes" id="UP000073923">
    <property type="component" value="Unassembled WGS sequence"/>
</dbReference>
<keyword evidence="11" id="KW-0067">ATP-binding</keyword>
<dbReference type="InterPro" id="IPR003856">
    <property type="entry name" value="LPS_length_determ_N"/>
</dbReference>
<feature type="domain" description="AAA" evidence="18">
    <location>
        <begin position="520"/>
        <end position="642"/>
    </location>
</feature>
<comment type="catalytic activity">
    <reaction evidence="15">
        <text>L-tyrosyl-[protein] + ATP = O-phospho-L-tyrosyl-[protein] + ADP + H(+)</text>
        <dbReference type="Rhea" id="RHEA:10596"/>
        <dbReference type="Rhea" id="RHEA-COMP:10136"/>
        <dbReference type="Rhea" id="RHEA-COMP:20101"/>
        <dbReference type="ChEBI" id="CHEBI:15378"/>
        <dbReference type="ChEBI" id="CHEBI:30616"/>
        <dbReference type="ChEBI" id="CHEBI:46858"/>
        <dbReference type="ChEBI" id="CHEBI:61978"/>
        <dbReference type="ChEBI" id="CHEBI:456216"/>
        <dbReference type="EC" id="2.7.10.2"/>
    </reaction>
</comment>
<dbReference type="Pfam" id="PF13807">
    <property type="entry name" value="GNVR"/>
    <property type="match status" value="1"/>
</dbReference>
<evidence type="ECO:0000256" key="15">
    <source>
        <dbReference type="ARBA" id="ARBA00051245"/>
    </source>
</evidence>
<evidence type="ECO:0000259" key="17">
    <source>
        <dbReference type="Pfam" id="PF02706"/>
    </source>
</evidence>
<evidence type="ECO:0000256" key="6">
    <source>
        <dbReference type="ARBA" id="ARBA00022519"/>
    </source>
</evidence>
<comment type="similarity">
    <text evidence="2">Belongs to the CpsD/CapB family.</text>
</comment>
<evidence type="ECO:0000256" key="3">
    <source>
        <dbReference type="ARBA" id="ARBA00008883"/>
    </source>
</evidence>
<accession>A0A147IUL2</accession>
<name>A0A147IUL2_9SPHN</name>
<keyword evidence="9" id="KW-0547">Nucleotide-binding</keyword>
<feature type="transmembrane region" description="Helical" evidence="16">
    <location>
        <begin position="24"/>
        <end position="45"/>
    </location>
</feature>
<evidence type="ECO:0000256" key="16">
    <source>
        <dbReference type="SAM" id="Phobius"/>
    </source>
</evidence>
<reference evidence="20 21" key="1">
    <citation type="journal article" date="2016" name="Front. Microbiol.">
        <title>Genomic Resource of Rice Seed Associated Bacteria.</title>
        <authorList>
            <person name="Midha S."/>
            <person name="Bansal K."/>
            <person name="Sharma S."/>
            <person name="Kumar N."/>
            <person name="Patil P.P."/>
            <person name="Chaudhry V."/>
            <person name="Patil P.B."/>
        </authorList>
    </citation>
    <scope>NUCLEOTIDE SEQUENCE [LARGE SCALE GENOMIC DNA]</scope>
    <source>
        <strain evidence="20 21">NS355</strain>
    </source>
</reference>
<keyword evidence="7" id="KW-0808">Transferase</keyword>
<evidence type="ECO:0000313" key="20">
    <source>
        <dbReference type="EMBL" id="KTT99339.1"/>
    </source>
</evidence>
<evidence type="ECO:0000313" key="21">
    <source>
        <dbReference type="Proteomes" id="UP000073923"/>
    </source>
</evidence>
<keyword evidence="14" id="KW-0829">Tyrosine-protein kinase</keyword>
<dbReference type="RefSeq" id="WP_084787643.1">
    <property type="nucleotide sequence ID" value="NZ_LDTF01000028.1"/>
</dbReference>
<evidence type="ECO:0000256" key="2">
    <source>
        <dbReference type="ARBA" id="ARBA00007316"/>
    </source>
</evidence>
<evidence type="ECO:0000256" key="4">
    <source>
        <dbReference type="ARBA" id="ARBA00011903"/>
    </source>
</evidence>
<keyword evidence="8 16" id="KW-0812">Transmembrane</keyword>
<feature type="domain" description="Tyrosine-protein kinase G-rich" evidence="19">
    <location>
        <begin position="359"/>
        <end position="435"/>
    </location>
</feature>
<evidence type="ECO:0000256" key="11">
    <source>
        <dbReference type="ARBA" id="ARBA00022840"/>
    </source>
</evidence>
<dbReference type="EC" id="2.7.10.2" evidence="4"/>
<dbReference type="InterPro" id="IPR027417">
    <property type="entry name" value="P-loop_NTPase"/>
</dbReference>
<dbReference type="PANTHER" id="PTHR32309:SF13">
    <property type="entry name" value="FERRIC ENTEROBACTIN TRANSPORT PROTEIN FEPE"/>
    <property type="match status" value="1"/>
</dbReference>
<organism evidence="20 21">
    <name type="scientific">Sphingomonas yabuuchiae</name>
    <dbReference type="NCBI Taxonomy" id="172044"/>
    <lineage>
        <taxon>Bacteria</taxon>
        <taxon>Pseudomonadati</taxon>
        <taxon>Pseudomonadota</taxon>
        <taxon>Alphaproteobacteria</taxon>
        <taxon>Sphingomonadales</taxon>
        <taxon>Sphingomonadaceae</taxon>
        <taxon>Sphingomonas</taxon>
    </lineage>
</organism>
<protein>
    <recommendedName>
        <fullName evidence="4">non-specific protein-tyrosine kinase</fullName>
        <ecNumber evidence="4">2.7.10.2</ecNumber>
    </recommendedName>
</protein>
<dbReference type="SUPFAM" id="SSF52540">
    <property type="entry name" value="P-loop containing nucleoside triphosphate hydrolases"/>
    <property type="match status" value="1"/>
</dbReference>
<dbReference type="GO" id="GO:0005886">
    <property type="term" value="C:plasma membrane"/>
    <property type="evidence" value="ECO:0007669"/>
    <property type="project" value="UniProtKB-SubCell"/>
</dbReference>
<gene>
    <name evidence="20" type="ORF">NS355_06980</name>
</gene>
<dbReference type="PATRIC" id="fig|172044.3.peg.1142"/>
<feature type="domain" description="Polysaccharide chain length determinant N-terminal" evidence="17">
    <location>
        <begin position="16"/>
        <end position="97"/>
    </location>
</feature>
<comment type="subcellular location">
    <subcellularLocation>
        <location evidence="1">Cell inner membrane</location>
        <topology evidence="1">Multi-pass membrane protein</topology>
    </subcellularLocation>
</comment>
<evidence type="ECO:0000256" key="12">
    <source>
        <dbReference type="ARBA" id="ARBA00022989"/>
    </source>
</evidence>
<comment type="similarity">
    <text evidence="3">Belongs to the etk/wzc family.</text>
</comment>
<evidence type="ECO:0000256" key="9">
    <source>
        <dbReference type="ARBA" id="ARBA00022741"/>
    </source>
</evidence>
<feature type="transmembrane region" description="Helical" evidence="16">
    <location>
        <begin position="414"/>
        <end position="434"/>
    </location>
</feature>
<evidence type="ECO:0000256" key="1">
    <source>
        <dbReference type="ARBA" id="ARBA00004429"/>
    </source>
</evidence>
<dbReference type="Pfam" id="PF02706">
    <property type="entry name" value="Wzz"/>
    <property type="match status" value="1"/>
</dbReference>
<evidence type="ECO:0000259" key="18">
    <source>
        <dbReference type="Pfam" id="PF13614"/>
    </source>
</evidence>
<keyword evidence="10" id="KW-0418">Kinase</keyword>